<dbReference type="RefSeq" id="XP_029238964.1">
    <property type="nucleotide sequence ID" value="XM_029381157.1"/>
</dbReference>
<dbReference type="OMA" id="NCNINHT"/>
<evidence type="ECO:0000313" key="3">
    <source>
        <dbReference type="EMBL" id="RNF05923.1"/>
    </source>
</evidence>
<organism evidence="3 4">
    <name type="scientific">Trypanosoma rangeli</name>
    <dbReference type="NCBI Taxonomy" id="5698"/>
    <lineage>
        <taxon>Eukaryota</taxon>
        <taxon>Discoba</taxon>
        <taxon>Euglenozoa</taxon>
        <taxon>Kinetoplastea</taxon>
        <taxon>Metakinetoplastina</taxon>
        <taxon>Trypanosomatida</taxon>
        <taxon>Trypanosomatidae</taxon>
        <taxon>Trypanosoma</taxon>
        <taxon>Herpetosoma</taxon>
    </lineage>
</organism>
<dbReference type="GO" id="GO:0016874">
    <property type="term" value="F:ligase activity"/>
    <property type="evidence" value="ECO:0007669"/>
    <property type="project" value="TreeGrafter"/>
</dbReference>
<name>A0A3S5IRC8_TRYRA</name>
<keyword evidence="1" id="KW-0812">Transmembrane</keyword>
<dbReference type="OrthoDB" id="299748at2759"/>
<dbReference type="Proteomes" id="UP000283634">
    <property type="component" value="Unassembled WGS sequence"/>
</dbReference>
<dbReference type="Pfam" id="PF05257">
    <property type="entry name" value="CHAP"/>
    <property type="match status" value="1"/>
</dbReference>
<feature type="transmembrane region" description="Helical" evidence="1">
    <location>
        <begin position="27"/>
        <end position="50"/>
    </location>
</feature>
<dbReference type="Gene3D" id="3.90.1720.10">
    <property type="entry name" value="endopeptidase domain like (from Nostoc punctiforme)"/>
    <property type="match status" value="1"/>
</dbReference>
<dbReference type="AlphaFoldDB" id="A0A3S5IRC8"/>
<sequence length="282" mass="30749">MSLRQVKKRTRQVSCVNKGSFTRRLRWPSLSCCIIAPGILGLLACLVALLHTMCPIRQLDTLVEGNGTSPFHEGCSIGCDTTFGSILGISNGVFGYSNCNATTCISNKWHPIHTFMTSGGFTGRNILAPENTSGIKWQCVEFARRYWMLRGSPVPASFATVEGAADIWALTSVQLLNGSTAPLLKYANGVSVRAGGSAPRIGDLLVYPKQGDGLPFGHVAVVVSVKSESLLVAEQNWDNNVWPAPHHDYSREIPMHHNVTEDTYKVIEADNVIVTGWVRYAM</sequence>
<dbReference type="GeneID" id="40328155"/>
<dbReference type="PANTHER" id="PTHR30094:SF14">
    <property type="entry name" value="D-ALANYL-GLYCYL ENDOPEPTIDASE-LIKE PROTEIN"/>
    <property type="match status" value="1"/>
</dbReference>
<keyword evidence="1" id="KW-0472">Membrane</keyword>
<feature type="domain" description="Peptidase C51" evidence="2">
    <location>
        <begin position="114"/>
        <end position="268"/>
    </location>
</feature>
<dbReference type="EMBL" id="MKGL01000122">
    <property type="protein sequence ID" value="RNF05923.1"/>
    <property type="molecule type" value="Genomic_DNA"/>
</dbReference>
<evidence type="ECO:0000259" key="2">
    <source>
        <dbReference type="PROSITE" id="PS50911"/>
    </source>
</evidence>
<keyword evidence="4" id="KW-1185">Reference proteome</keyword>
<evidence type="ECO:0000256" key="1">
    <source>
        <dbReference type="SAM" id="Phobius"/>
    </source>
</evidence>
<dbReference type="PANTHER" id="PTHR30094">
    <property type="entry name" value="BIFUNCTIONAL GLUTATHIONYLSPERMIDINE SYNTHETASE/AMIDASE-RELATED"/>
    <property type="match status" value="1"/>
</dbReference>
<dbReference type="PROSITE" id="PS50911">
    <property type="entry name" value="CHAP"/>
    <property type="match status" value="1"/>
</dbReference>
<dbReference type="VEuPathDB" id="TriTrypDB:TRSC58_00486"/>
<comment type="caution">
    <text evidence="3">The sequence shown here is derived from an EMBL/GenBank/DDBJ whole genome shotgun (WGS) entry which is preliminary data.</text>
</comment>
<keyword evidence="1" id="KW-1133">Transmembrane helix</keyword>
<dbReference type="InterPro" id="IPR038765">
    <property type="entry name" value="Papain-like_cys_pep_sf"/>
</dbReference>
<dbReference type="SUPFAM" id="SSF54001">
    <property type="entry name" value="Cysteine proteinases"/>
    <property type="match status" value="1"/>
</dbReference>
<protein>
    <submittedName>
        <fullName evidence="3">D-alanyl-glycyl endopeptidase-like protein</fullName>
    </submittedName>
</protein>
<dbReference type="InterPro" id="IPR007921">
    <property type="entry name" value="CHAP_dom"/>
</dbReference>
<dbReference type="InterPro" id="IPR051705">
    <property type="entry name" value="Gsp_Synthetase/Amidase"/>
</dbReference>
<evidence type="ECO:0000313" key="4">
    <source>
        <dbReference type="Proteomes" id="UP000283634"/>
    </source>
</evidence>
<reference evidence="3 4" key="1">
    <citation type="journal article" date="2018" name="BMC Genomics">
        <title>Genomic comparison of Trypanosoma conorhini and Trypanosoma rangeli to Trypanosoma cruzi strains of high and low virulence.</title>
        <authorList>
            <person name="Bradwell K.R."/>
            <person name="Koparde V.N."/>
            <person name="Matveyev A.V."/>
            <person name="Serrano M.G."/>
            <person name="Alves J.M."/>
            <person name="Parikh H."/>
            <person name="Huang B."/>
            <person name="Lee V."/>
            <person name="Espinosa-Alvarez O."/>
            <person name="Ortiz P.A."/>
            <person name="Costa-Martins A.G."/>
            <person name="Teixeira M.M."/>
            <person name="Buck G.A."/>
        </authorList>
    </citation>
    <scope>NUCLEOTIDE SEQUENCE [LARGE SCALE GENOMIC DNA]</scope>
    <source>
        <strain evidence="3 4">AM80</strain>
    </source>
</reference>
<gene>
    <name evidence="3" type="ORF">TraAM80_04222</name>
</gene>
<accession>A0A3S5IRC8</accession>
<proteinExistence type="predicted"/>